<dbReference type="GO" id="GO:0016740">
    <property type="term" value="F:transferase activity"/>
    <property type="evidence" value="ECO:0007669"/>
    <property type="project" value="TreeGrafter"/>
</dbReference>
<gene>
    <name evidence="1" type="ORF">S01H1_49558</name>
</gene>
<organism evidence="1">
    <name type="scientific">marine sediment metagenome</name>
    <dbReference type="NCBI Taxonomy" id="412755"/>
    <lineage>
        <taxon>unclassified sequences</taxon>
        <taxon>metagenomes</taxon>
        <taxon>ecological metagenomes</taxon>
    </lineage>
</organism>
<dbReference type="AlphaFoldDB" id="X0WFD2"/>
<dbReference type="CDD" id="cd07713">
    <property type="entry name" value="DHPS-like_MBL-fold"/>
    <property type="match status" value="1"/>
</dbReference>
<sequence>MTGEVPRRTPFEGSDQRLLALKNGEYRIDEFRDDQSIVLDTPKGLVVMFGCAHAGMVNTLRYAMERMGKERIHAILGGTHLAFLTDEQLEASIKTLKELSVEKIGVSHCTGLRAASRLAHEFGDRFFFASVGTVLEV</sequence>
<evidence type="ECO:0000313" key="1">
    <source>
        <dbReference type="EMBL" id="GAG23233.1"/>
    </source>
</evidence>
<name>X0WFD2_9ZZZZ</name>
<dbReference type="SUPFAM" id="SSF56281">
    <property type="entry name" value="Metallo-hydrolase/oxidoreductase"/>
    <property type="match status" value="1"/>
</dbReference>
<evidence type="ECO:0008006" key="2">
    <source>
        <dbReference type="Google" id="ProtNLM"/>
    </source>
</evidence>
<dbReference type="InterPro" id="IPR052926">
    <property type="entry name" value="Metallo-beta-lactamase_dom"/>
</dbReference>
<accession>X0WFD2</accession>
<dbReference type="PANTHER" id="PTHR13754:SF13">
    <property type="entry name" value="METALLO-BETA-LACTAMASE SUPERFAMILY PROTEIN (AFU_ORTHOLOGUE AFUA_3G07630)"/>
    <property type="match status" value="1"/>
</dbReference>
<comment type="caution">
    <text evidence="1">The sequence shown here is derived from an EMBL/GenBank/DDBJ whole genome shotgun (WGS) entry which is preliminary data.</text>
</comment>
<dbReference type="EMBL" id="BARS01031888">
    <property type="protein sequence ID" value="GAG23233.1"/>
    <property type="molecule type" value="Genomic_DNA"/>
</dbReference>
<reference evidence="1" key="1">
    <citation type="journal article" date="2014" name="Front. Microbiol.">
        <title>High frequency of phylogenetically diverse reductive dehalogenase-homologous genes in deep subseafloor sedimentary metagenomes.</title>
        <authorList>
            <person name="Kawai M."/>
            <person name="Futagami T."/>
            <person name="Toyoda A."/>
            <person name="Takaki Y."/>
            <person name="Nishi S."/>
            <person name="Hori S."/>
            <person name="Arai W."/>
            <person name="Tsubouchi T."/>
            <person name="Morono Y."/>
            <person name="Uchiyama I."/>
            <person name="Ito T."/>
            <person name="Fujiyama A."/>
            <person name="Inagaki F."/>
            <person name="Takami H."/>
        </authorList>
    </citation>
    <scope>NUCLEOTIDE SEQUENCE</scope>
    <source>
        <strain evidence="1">Expedition CK06-06</strain>
    </source>
</reference>
<proteinExistence type="predicted"/>
<dbReference type="PANTHER" id="PTHR13754">
    <property type="entry name" value="METALLO-BETA-LACTAMASE SUPERFAMILY PROTEIN"/>
    <property type="match status" value="1"/>
</dbReference>
<dbReference type="Gene3D" id="3.60.15.10">
    <property type="entry name" value="Ribonuclease Z/Hydroxyacylglutathione hydrolase-like"/>
    <property type="match status" value="1"/>
</dbReference>
<dbReference type="InterPro" id="IPR041712">
    <property type="entry name" value="DHPS-like_MBL-fold"/>
</dbReference>
<dbReference type="InterPro" id="IPR036866">
    <property type="entry name" value="RibonucZ/Hydroxyglut_hydro"/>
</dbReference>
<protein>
    <recommendedName>
        <fullName evidence="2">Metallo-beta-lactamase domain-containing protein</fullName>
    </recommendedName>
</protein>